<feature type="compositionally biased region" description="Basic and acidic residues" evidence="1">
    <location>
        <begin position="145"/>
        <end position="159"/>
    </location>
</feature>
<dbReference type="AlphaFoldDB" id="A0A388K0I2"/>
<proteinExistence type="predicted"/>
<evidence type="ECO:0000313" key="2">
    <source>
        <dbReference type="EMBL" id="GBG63571.1"/>
    </source>
</evidence>
<feature type="compositionally biased region" description="Basic residues" evidence="1">
    <location>
        <begin position="292"/>
        <end position="301"/>
    </location>
</feature>
<feature type="compositionally biased region" description="Basic and acidic residues" evidence="1">
    <location>
        <begin position="22"/>
        <end position="54"/>
    </location>
</feature>
<feature type="compositionally biased region" description="Basic and acidic residues" evidence="1">
    <location>
        <begin position="167"/>
        <end position="184"/>
    </location>
</feature>
<name>A0A388K0I2_CHABU</name>
<organism evidence="2 3">
    <name type="scientific">Chara braunii</name>
    <name type="common">Braun's stonewort</name>
    <dbReference type="NCBI Taxonomy" id="69332"/>
    <lineage>
        <taxon>Eukaryota</taxon>
        <taxon>Viridiplantae</taxon>
        <taxon>Streptophyta</taxon>
        <taxon>Charophyceae</taxon>
        <taxon>Charales</taxon>
        <taxon>Characeae</taxon>
        <taxon>Chara</taxon>
    </lineage>
</organism>
<feature type="region of interest" description="Disordered" evidence="1">
    <location>
        <begin position="227"/>
        <end position="252"/>
    </location>
</feature>
<dbReference type="Proteomes" id="UP000265515">
    <property type="component" value="Unassembled WGS sequence"/>
</dbReference>
<dbReference type="EMBL" id="BFEA01000040">
    <property type="protein sequence ID" value="GBG63571.1"/>
    <property type="molecule type" value="Genomic_DNA"/>
</dbReference>
<dbReference type="Gramene" id="GBG63571">
    <property type="protein sequence ID" value="GBG63571"/>
    <property type="gene ID" value="CBR_g38637"/>
</dbReference>
<evidence type="ECO:0000256" key="1">
    <source>
        <dbReference type="SAM" id="MobiDB-lite"/>
    </source>
</evidence>
<evidence type="ECO:0000313" key="3">
    <source>
        <dbReference type="Proteomes" id="UP000265515"/>
    </source>
</evidence>
<accession>A0A388K0I2</accession>
<comment type="caution">
    <text evidence="2">The sequence shown here is derived from an EMBL/GenBank/DDBJ whole genome shotgun (WGS) entry which is preliminary data.</text>
</comment>
<feature type="region of interest" description="Disordered" evidence="1">
    <location>
        <begin position="277"/>
        <end position="302"/>
    </location>
</feature>
<feature type="compositionally biased region" description="Basic and acidic residues" evidence="1">
    <location>
        <begin position="231"/>
        <end position="252"/>
    </location>
</feature>
<feature type="compositionally biased region" description="Gly residues" evidence="1">
    <location>
        <begin position="62"/>
        <end position="73"/>
    </location>
</feature>
<protein>
    <submittedName>
        <fullName evidence="2">Uncharacterized protein</fullName>
    </submittedName>
</protein>
<sequence>MDGPLDGRVDVCSSVIDTTAISEERDKAENANSKQVRDWENRAKEGADVHREAPSKLVSGVGERGGASGGEQSGSGLSMTESAPVSSACGAAHEEVVQVPTSRTTTLSILQDLSEDAEGMGLRESQVGKEEEEEEVETQSAKLSGRWDEAEDSAREHQRQWNAQKSEPGEGREVIGNERRGHQSGRIVREEMARCTRHEANMFRTTRSVDDDEAMKKDMVLSRNGLKGGVRHKEGKDWEKEPVDGAKESEGKECKLGEKIPHKWSFGFLKRAYGLSPSHGCETPPPSPPSKPRGRSSKRVRAAGCQTCGKLRATSQPPLPWVCQNCHAINYGRTK</sequence>
<feature type="region of interest" description="Disordered" evidence="1">
    <location>
        <begin position="22"/>
        <end position="89"/>
    </location>
</feature>
<feature type="region of interest" description="Disordered" evidence="1">
    <location>
        <begin position="114"/>
        <end position="184"/>
    </location>
</feature>
<keyword evidence="3" id="KW-1185">Reference proteome</keyword>
<gene>
    <name evidence="2" type="ORF">CBR_g38637</name>
</gene>
<reference evidence="2 3" key="1">
    <citation type="journal article" date="2018" name="Cell">
        <title>The Chara Genome: Secondary Complexity and Implications for Plant Terrestrialization.</title>
        <authorList>
            <person name="Nishiyama T."/>
            <person name="Sakayama H."/>
            <person name="Vries J.D."/>
            <person name="Buschmann H."/>
            <person name="Saint-Marcoux D."/>
            <person name="Ullrich K.K."/>
            <person name="Haas F.B."/>
            <person name="Vanderstraeten L."/>
            <person name="Becker D."/>
            <person name="Lang D."/>
            <person name="Vosolsobe S."/>
            <person name="Rombauts S."/>
            <person name="Wilhelmsson P.K.I."/>
            <person name="Janitza P."/>
            <person name="Kern R."/>
            <person name="Heyl A."/>
            <person name="Rumpler F."/>
            <person name="Villalobos L.I.A.C."/>
            <person name="Clay J.M."/>
            <person name="Skokan R."/>
            <person name="Toyoda A."/>
            <person name="Suzuki Y."/>
            <person name="Kagoshima H."/>
            <person name="Schijlen E."/>
            <person name="Tajeshwar N."/>
            <person name="Catarino B."/>
            <person name="Hetherington A.J."/>
            <person name="Saltykova A."/>
            <person name="Bonnot C."/>
            <person name="Breuninger H."/>
            <person name="Symeonidi A."/>
            <person name="Radhakrishnan G.V."/>
            <person name="Van Nieuwerburgh F."/>
            <person name="Deforce D."/>
            <person name="Chang C."/>
            <person name="Karol K.G."/>
            <person name="Hedrich R."/>
            <person name="Ulvskov P."/>
            <person name="Glockner G."/>
            <person name="Delwiche C.F."/>
            <person name="Petrasek J."/>
            <person name="Van de Peer Y."/>
            <person name="Friml J."/>
            <person name="Beilby M."/>
            <person name="Dolan L."/>
            <person name="Kohara Y."/>
            <person name="Sugano S."/>
            <person name="Fujiyama A."/>
            <person name="Delaux P.-M."/>
            <person name="Quint M."/>
            <person name="TheiBen G."/>
            <person name="Hagemann M."/>
            <person name="Harholt J."/>
            <person name="Dunand C."/>
            <person name="Zachgo S."/>
            <person name="Langdale J."/>
            <person name="Maumus F."/>
            <person name="Straeten D.V.D."/>
            <person name="Gould S.B."/>
            <person name="Rensing S.A."/>
        </authorList>
    </citation>
    <scope>NUCLEOTIDE SEQUENCE [LARGE SCALE GENOMIC DNA]</scope>
    <source>
        <strain evidence="2 3">S276</strain>
    </source>
</reference>